<evidence type="ECO:0000313" key="3">
    <source>
        <dbReference type="EMBL" id="GGF90401.1"/>
    </source>
</evidence>
<dbReference type="InterPro" id="IPR016047">
    <property type="entry name" value="M23ase_b-sheet_dom"/>
</dbReference>
<sequence>MSRHGVLGALALLLAGPAGAHTELVLNRQARADAVSVETVLFGPVQIRLSAPDGHVLDERVLNGPGRFRIDGVAADGLAGLRLTAVPGKPARHDGSEYRQPFSAYADGSISQGFHGEASHQDAANAYAVDFALLMGTPVLAARSGTVMEAVDGFPDDGGRALDRDNTNLVRILHEDGSMAVYAHLMQGSITVKPGQWVAPGAVIGQSGNSGYSRGPHLHFAVQVNAGMRLESVPFRLRAADGSVIVSP</sequence>
<dbReference type="Proteomes" id="UP000632858">
    <property type="component" value="Unassembled WGS sequence"/>
</dbReference>
<keyword evidence="4" id="KW-1185">Reference proteome</keyword>
<dbReference type="AlphaFoldDB" id="A0A917CJ82"/>
<organism evidence="3 4">
    <name type="scientific">Arenimonas maotaiensis</name>
    <dbReference type="NCBI Taxonomy" id="1446479"/>
    <lineage>
        <taxon>Bacteria</taxon>
        <taxon>Pseudomonadati</taxon>
        <taxon>Pseudomonadota</taxon>
        <taxon>Gammaproteobacteria</taxon>
        <taxon>Lysobacterales</taxon>
        <taxon>Lysobacteraceae</taxon>
        <taxon>Arenimonas</taxon>
    </lineage>
</organism>
<feature type="chain" id="PRO_5037355944" description="M23ase beta-sheet core domain-containing protein" evidence="1">
    <location>
        <begin position="21"/>
        <end position="248"/>
    </location>
</feature>
<reference evidence="3" key="1">
    <citation type="journal article" date="2014" name="Int. J. Syst. Evol. Microbiol.">
        <title>Complete genome sequence of Corynebacterium casei LMG S-19264T (=DSM 44701T), isolated from a smear-ripened cheese.</title>
        <authorList>
            <consortium name="US DOE Joint Genome Institute (JGI-PGF)"/>
            <person name="Walter F."/>
            <person name="Albersmeier A."/>
            <person name="Kalinowski J."/>
            <person name="Ruckert C."/>
        </authorList>
    </citation>
    <scope>NUCLEOTIDE SEQUENCE</scope>
    <source>
        <strain evidence="3">CGMCC 1.12726</strain>
    </source>
</reference>
<dbReference type="RefSeq" id="WP_188448514.1">
    <property type="nucleotide sequence ID" value="NZ_BMFO01000002.1"/>
</dbReference>
<proteinExistence type="predicted"/>
<reference evidence="3" key="2">
    <citation type="submission" date="2020-09" db="EMBL/GenBank/DDBJ databases">
        <authorList>
            <person name="Sun Q."/>
            <person name="Zhou Y."/>
        </authorList>
    </citation>
    <scope>NUCLEOTIDE SEQUENCE</scope>
    <source>
        <strain evidence="3">CGMCC 1.12726</strain>
    </source>
</reference>
<feature type="signal peptide" evidence="1">
    <location>
        <begin position="1"/>
        <end position="20"/>
    </location>
</feature>
<dbReference type="InterPro" id="IPR011055">
    <property type="entry name" value="Dup_hybrid_motif"/>
</dbReference>
<gene>
    <name evidence="3" type="ORF">GCM10010960_10380</name>
</gene>
<dbReference type="InterPro" id="IPR050570">
    <property type="entry name" value="Cell_wall_metabolism_enzyme"/>
</dbReference>
<name>A0A917CJ82_9GAMM</name>
<dbReference type="PANTHER" id="PTHR21666:SF294">
    <property type="entry name" value="PEPTIDASE M23"/>
    <property type="match status" value="1"/>
</dbReference>
<dbReference type="EMBL" id="BMFO01000002">
    <property type="protein sequence ID" value="GGF90401.1"/>
    <property type="molecule type" value="Genomic_DNA"/>
</dbReference>
<protein>
    <recommendedName>
        <fullName evidence="2">M23ase beta-sheet core domain-containing protein</fullName>
    </recommendedName>
</protein>
<dbReference type="PANTHER" id="PTHR21666">
    <property type="entry name" value="PEPTIDASE-RELATED"/>
    <property type="match status" value="1"/>
</dbReference>
<accession>A0A917CJ82</accession>
<dbReference type="Pfam" id="PF01551">
    <property type="entry name" value="Peptidase_M23"/>
    <property type="match status" value="1"/>
</dbReference>
<comment type="caution">
    <text evidence="3">The sequence shown here is derived from an EMBL/GenBank/DDBJ whole genome shotgun (WGS) entry which is preliminary data.</text>
</comment>
<feature type="domain" description="M23ase beta-sheet core" evidence="2">
    <location>
        <begin position="127"/>
        <end position="225"/>
    </location>
</feature>
<dbReference type="SUPFAM" id="SSF51261">
    <property type="entry name" value="Duplicated hybrid motif"/>
    <property type="match status" value="1"/>
</dbReference>
<keyword evidence="1" id="KW-0732">Signal</keyword>
<dbReference type="CDD" id="cd12797">
    <property type="entry name" value="M23_peptidase"/>
    <property type="match status" value="1"/>
</dbReference>
<evidence type="ECO:0000259" key="2">
    <source>
        <dbReference type="Pfam" id="PF01551"/>
    </source>
</evidence>
<evidence type="ECO:0000256" key="1">
    <source>
        <dbReference type="SAM" id="SignalP"/>
    </source>
</evidence>
<evidence type="ECO:0000313" key="4">
    <source>
        <dbReference type="Proteomes" id="UP000632858"/>
    </source>
</evidence>
<dbReference type="GO" id="GO:0004222">
    <property type="term" value="F:metalloendopeptidase activity"/>
    <property type="evidence" value="ECO:0007669"/>
    <property type="project" value="TreeGrafter"/>
</dbReference>
<dbReference type="Gene3D" id="2.70.70.10">
    <property type="entry name" value="Glucose Permease (Domain IIA)"/>
    <property type="match status" value="1"/>
</dbReference>